<protein>
    <submittedName>
        <fullName evidence="1">Uncharacterized protein</fullName>
    </submittedName>
</protein>
<gene>
    <name evidence="1" type="ORF">AH68_02370</name>
</gene>
<sequence length="138" mass="15269">MNGAFHAPPLTVPSVFAKGQSKQESPKNEPHLQSSNLNFFSPTIGVHFKNVFPPISILGEEQIVFKSGLIDGWIVRCVAEVVFFVRTLLKYRLSFAGYGSQCGCIEPSGGSVHARQQIHSDALMTRRFCSETVERLSK</sequence>
<evidence type="ECO:0000313" key="2">
    <source>
        <dbReference type="Proteomes" id="UP000030625"/>
    </source>
</evidence>
<organism evidence="1 2">
    <name type="scientific">Bifidobacterium catenulatum PV20-2</name>
    <dbReference type="NCBI Taxonomy" id="1447716"/>
    <lineage>
        <taxon>Bacteria</taxon>
        <taxon>Bacillati</taxon>
        <taxon>Actinomycetota</taxon>
        <taxon>Actinomycetes</taxon>
        <taxon>Bifidobacteriales</taxon>
        <taxon>Bifidobacteriaceae</taxon>
        <taxon>Bifidobacterium</taxon>
    </lineage>
</organism>
<dbReference type="KEGG" id="bka:AH68_02370"/>
<dbReference type="EMBL" id="CP007456">
    <property type="protein sequence ID" value="AIZ15393.1"/>
    <property type="molecule type" value="Genomic_DNA"/>
</dbReference>
<dbReference type="AlphaFoldDB" id="A0A0A7I566"/>
<evidence type="ECO:0000313" key="1">
    <source>
        <dbReference type="EMBL" id="AIZ15393.1"/>
    </source>
</evidence>
<accession>A0A0A7I566</accession>
<name>A0A0A7I566_9BIFI</name>
<dbReference type="HOGENOM" id="CLU_1851256_0_0_11"/>
<dbReference type="Proteomes" id="UP000030625">
    <property type="component" value="Chromosome"/>
</dbReference>
<reference evidence="1 2" key="1">
    <citation type="journal article" date="2015" name="Genome Announc.">
        <title>Complete and Assembled Genome Sequence of Bifidobacterium kashiwanohense PV20-2, Isolated from the Feces of an Anemic Kenyan Infant.</title>
        <authorList>
            <person name="Vazquez-Gutierrez P."/>
            <person name="Lacroix C."/>
            <person name="Chassard C."/>
            <person name="Klumpp J."/>
            <person name="Jans C."/>
            <person name="Stevens M.J."/>
        </authorList>
    </citation>
    <scope>NUCLEOTIDE SEQUENCE [LARGE SCALE GENOMIC DNA]</scope>
    <source>
        <strain evidence="1 2">PV20-2</strain>
    </source>
</reference>
<proteinExistence type="predicted"/>